<evidence type="ECO:0000313" key="2">
    <source>
        <dbReference type="Proteomes" id="UP000648239"/>
    </source>
</evidence>
<name>A0A8J7CCJ5_9BACT</name>
<reference evidence="1 2" key="1">
    <citation type="submission" date="2020-08" db="EMBL/GenBank/DDBJ databases">
        <title>Acidobacteriota in marine sediments use diverse sulfur dissimilation pathways.</title>
        <authorList>
            <person name="Wasmund K."/>
        </authorList>
    </citation>
    <scope>NUCLEOTIDE SEQUENCE [LARGE SCALE GENOMIC DNA]</scope>
    <source>
        <strain evidence="1">MAG AM4</strain>
    </source>
</reference>
<comment type="caution">
    <text evidence="1">The sequence shown here is derived from an EMBL/GenBank/DDBJ whole genome shotgun (WGS) entry which is preliminary data.</text>
</comment>
<proteinExistence type="predicted"/>
<dbReference type="EMBL" id="JACXWD010000011">
    <property type="protein sequence ID" value="MBD3867512.1"/>
    <property type="molecule type" value="Genomic_DNA"/>
</dbReference>
<organism evidence="1 2">
    <name type="scientific">Candidatus Polarisedimenticola svalbardensis</name>
    <dbReference type="NCBI Taxonomy" id="2886004"/>
    <lineage>
        <taxon>Bacteria</taxon>
        <taxon>Pseudomonadati</taxon>
        <taxon>Acidobacteriota</taxon>
        <taxon>Candidatus Polarisedimenticolia</taxon>
        <taxon>Candidatus Polarisedimenticolales</taxon>
        <taxon>Candidatus Polarisedimenticolaceae</taxon>
        <taxon>Candidatus Polarisedimenticola</taxon>
    </lineage>
</organism>
<gene>
    <name evidence="1" type="ORF">IFK94_05255</name>
</gene>
<dbReference type="AlphaFoldDB" id="A0A8J7CCJ5"/>
<evidence type="ECO:0000313" key="1">
    <source>
        <dbReference type="EMBL" id="MBD3867512.1"/>
    </source>
</evidence>
<sequence>MIAETDLQEQVKQLALSYIRGELTAGEVRVRTREDAGLSELAAGCIGVCTFPHELLEQAEVDPFVSEVEFDPPLAITREGMVRNLDLAKAGELPPLAFSDWVTDWFSWQIAARPDDEVILELAGELMLGEEAVEEILNDPFRMDLVRWHLANTPAALGGITSFGLTVAAHRQELADLARSSSPGEDPDDDGPTRDLQRLFKDCLDAMPGLADDLAEAMRILGEAGASDETIHRFMEKLARTADPLAAVEADF</sequence>
<protein>
    <submittedName>
        <fullName evidence="1">Uncharacterized protein</fullName>
    </submittedName>
</protein>
<accession>A0A8J7CCJ5</accession>
<dbReference type="Proteomes" id="UP000648239">
    <property type="component" value="Unassembled WGS sequence"/>
</dbReference>